<name>A0ABT2B6N7_9ACTN</name>
<accession>A0ABT2B6N7</accession>
<proteinExistence type="predicted"/>
<organism evidence="5 6">
    <name type="scientific">Streptomyces pyxinicus</name>
    <dbReference type="NCBI Taxonomy" id="2970331"/>
    <lineage>
        <taxon>Bacteria</taxon>
        <taxon>Bacillati</taxon>
        <taxon>Actinomycetota</taxon>
        <taxon>Actinomycetes</taxon>
        <taxon>Kitasatosporales</taxon>
        <taxon>Streptomycetaceae</taxon>
        <taxon>Streptomyces</taxon>
    </lineage>
</organism>
<dbReference type="RefSeq" id="WP_258780808.1">
    <property type="nucleotide sequence ID" value="NZ_JANUGP010000019.1"/>
</dbReference>
<dbReference type="InterPro" id="IPR002938">
    <property type="entry name" value="FAD-bd"/>
</dbReference>
<dbReference type="EMBL" id="JANUGP010000019">
    <property type="protein sequence ID" value="MCS0604184.1"/>
    <property type="molecule type" value="Genomic_DNA"/>
</dbReference>
<dbReference type="Gene3D" id="3.50.50.60">
    <property type="entry name" value="FAD/NAD(P)-binding domain"/>
    <property type="match status" value="1"/>
</dbReference>
<evidence type="ECO:0000256" key="1">
    <source>
        <dbReference type="ARBA" id="ARBA00001974"/>
    </source>
</evidence>
<gene>
    <name evidence="5" type="ORF">NX794_23645</name>
</gene>
<comment type="caution">
    <text evidence="5">The sequence shown here is derived from an EMBL/GenBank/DDBJ whole genome shotgun (WGS) entry which is preliminary data.</text>
</comment>
<keyword evidence="6" id="KW-1185">Reference proteome</keyword>
<dbReference type="Gene3D" id="3.40.30.120">
    <property type="match status" value="1"/>
</dbReference>
<comment type="cofactor">
    <cofactor evidence="1">
        <name>FAD</name>
        <dbReference type="ChEBI" id="CHEBI:57692"/>
    </cofactor>
</comment>
<dbReference type="Pfam" id="PF21274">
    <property type="entry name" value="Rng_hyd_C"/>
    <property type="match status" value="1"/>
</dbReference>
<keyword evidence="2" id="KW-0285">Flavoprotein</keyword>
<evidence type="ECO:0000256" key="2">
    <source>
        <dbReference type="ARBA" id="ARBA00022630"/>
    </source>
</evidence>
<dbReference type="PANTHER" id="PTHR43004:SF19">
    <property type="entry name" value="BINDING MONOOXYGENASE, PUTATIVE (JCVI)-RELATED"/>
    <property type="match status" value="1"/>
</dbReference>
<keyword evidence="3" id="KW-0274">FAD</keyword>
<protein>
    <submittedName>
        <fullName evidence="5">FAD-dependent monooxygenase</fullName>
    </submittedName>
</protein>
<evidence type="ECO:0000256" key="3">
    <source>
        <dbReference type="ARBA" id="ARBA00022827"/>
    </source>
</evidence>
<keyword evidence="5" id="KW-0503">Monooxygenase</keyword>
<dbReference type="GO" id="GO:0004497">
    <property type="term" value="F:monooxygenase activity"/>
    <property type="evidence" value="ECO:0007669"/>
    <property type="project" value="UniProtKB-KW"/>
</dbReference>
<sequence length="508" mass="53736">MLDVLIAGAGPVGLWLAAELRLHGVEVTVVERRAAPDGRSRAVGMQAGTLDTFATRGLAERFVERGTPVPTGHFGAATTRLDFATVGAVHPFMLALGQSVTEQLLEEHAVGVGARVLREEEVVSLSQGPDAVEAVIRADGVHRTVRARWVVGCDGTQSAVRRAAGIEFPGQDTTLTGWLADVELDDPPTAPLAATGPAGSFLAAPIGDGVHRLAGLSTATMHRGAGEPLTLEEVREQTRALLGRDLGMRNPRWLSRYGNATRQAARYRAGRVLVAGDAAHMFFPAGGQGMNVGIQDATNLGWKLAATLQGWAPDGLLDSYDTERRPAARAVIDNTRAQLALFAAASPEQIALRDVWSASLAEPRTNRQWARRIAGFDDPLPAGTAPDAHPLAGTRLAGLVLDSPEAETETGTEAEAEAAAAAAAATAHPFMHRGRPLLLDLDGTRTPCPVPGLEQHTATVDTEASEPVWREVTAVLIRPDARIAWAGTDTDPRRRAAGCRAALRTLCR</sequence>
<keyword evidence="5" id="KW-0560">Oxidoreductase</keyword>
<evidence type="ECO:0000313" key="6">
    <source>
        <dbReference type="Proteomes" id="UP001205612"/>
    </source>
</evidence>
<dbReference type="Gene3D" id="3.30.70.2450">
    <property type="match status" value="1"/>
</dbReference>
<evidence type="ECO:0000259" key="4">
    <source>
        <dbReference type="Pfam" id="PF01494"/>
    </source>
</evidence>
<feature type="domain" description="FAD-binding" evidence="4">
    <location>
        <begin position="2"/>
        <end position="335"/>
    </location>
</feature>
<dbReference type="Proteomes" id="UP001205612">
    <property type="component" value="Unassembled WGS sequence"/>
</dbReference>
<dbReference type="InterPro" id="IPR050641">
    <property type="entry name" value="RIFMO-like"/>
</dbReference>
<evidence type="ECO:0000313" key="5">
    <source>
        <dbReference type="EMBL" id="MCS0604184.1"/>
    </source>
</evidence>
<dbReference type="InterPro" id="IPR036188">
    <property type="entry name" value="FAD/NAD-bd_sf"/>
</dbReference>
<dbReference type="SUPFAM" id="SSF51905">
    <property type="entry name" value="FAD/NAD(P)-binding domain"/>
    <property type="match status" value="1"/>
</dbReference>
<reference evidence="5 6" key="1">
    <citation type="submission" date="2022-08" db="EMBL/GenBank/DDBJ databases">
        <authorList>
            <person name="Somphong A."/>
            <person name="Phongsopitanun W."/>
        </authorList>
    </citation>
    <scope>NUCLEOTIDE SEQUENCE [LARGE SCALE GENOMIC DNA]</scope>
    <source>
        <strain evidence="5 6">LP11</strain>
    </source>
</reference>
<dbReference type="PANTHER" id="PTHR43004">
    <property type="entry name" value="TRK SYSTEM POTASSIUM UPTAKE PROTEIN"/>
    <property type="match status" value="1"/>
</dbReference>
<dbReference type="Pfam" id="PF01494">
    <property type="entry name" value="FAD_binding_3"/>
    <property type="match status" value="1"/>
</dbReference>
<dbReference type="PRINTS" id="PR00420">
    <property type="entry name" value="RNGMNOXGNASE"/>
</dbReference>